<protein>
    <submittedName>
        <fullName evidence="1">Uncharacterized protein</fullName>
    </submittedName>
</protein>
<dbReference type="OrthoDB" id="5860024at2759"/>
<organism evidence="1 2">
    <name type="scientific">Ancylostoma duodenale</name>
    <dbReference type="NCBI Taxonomy" id="51022"/>
    <lineage>
        <taxon>Eukaryota</taxon>
        <taxon>Metazoa</taxon>
        <taxon>Ecdysozoa</taxon>
        <taxon>Nematoda</taxon>
        <taxon>Chromadorea</taxon>
        <taxon>Rhabditida</taxon>
        <taxon>Rhabditina</taxon>
        <taxon>Rhabditomorpha</taxon>
        <taxon>Strongyloidea</taxon>
        <taxon>Ancylostomatidae</taxon>
        <taxon>Ancylostomatinae</taxon>
        <taxon>Ancylostoma</taxon>
    </lineage>
</organism>
<gene>
    <name evidence="1" type="ORF">ANCDUO_00057</name>
</gene>
<evidence type="ECO:0000313" key="1">
    <source>
        <dbReference type="EMBL" id="KIH69593.1"/>
    </source>
</evidence>
<dbReference type="Proteomes" id="UP000054047">
    <property type="component" value="Unassembled WGS sequence"/>
</dbReference>
<name>A0A0C2DHZ9_9BILA</name>
<dbReference type="AlphaFoldDB" id="A0A0C2DHZ9"/>
<proteinExistence type="predicted"/>
<keyword evidence="2" id="KW-1185">Reference proteome</keyword>
<sequence length="273" mass="30961">MMQSALNMPNIPMLMSGGNGSPEALNAIRNQQYLAQLARHQSELTQYSAKQMEYLDHQRRYQQAMLDHQAGAALLMQKQQQDVINEQLKQMKSSYGNSDSLGNDNTVGGRRRSHGDLCKLLFQVLTRTHGVKTHEPKAPKRSFSDDDVITNNQHLKEYFKEKYGIDLPTDASELTDEERETLRSLKKLLVKNKETAVDKGVFKTMDEFKRRTFGTIANLENALATNGKTTMTSKTTACVGLEVGRYSKGTAELNMFYRDDSEGYELHELDIEL</sequence>
<accession>A0A0C2DHZ9</accession>
<evidence type="ECO:0000313" key="2">
    <source>
        <dbReference type="Proteomes" id="UP000054047"/>
    </source>
</evidence>
<dbReference type="EMBL" id="KN726135">
    <property type="protein sequence ID" value="KIH69593.1"/>
    <property type="molecule type" value="Genomic_DNA"/>
</dbReference>
<reference evidence="1 2" key="1">
    <citation type="submission" date="2013-12" db="EMBL/GenBank/DDBJ databases">
        <title>Draft genome of the parsitic nematode Ancylostoma duodenale.</title>
        <authorList>
            <person name="Mitreva M."/>
        </authorList>
    </citation>
    <scope>NUCLEOTIDE SEQUENCE [LARGE SCALE GENOMIC DNA]</scope>
    <source>
        <strain evidence="1 2">Zhejiang</strain>
    </source>
</reference>